<sequence>MDGSKIISMNEAVSMIKSGSTLMIGGFAGSEAPNEIIQGIVKEGIKDLTLICNDTGDLNIPGEHVGILTPNHCIKKAIVSHIGMNKFTVDQFNKGEIEVEFVPQGTLVERIRAGGFGLGGVLTPTGIGTDIAEGKEIINVDGKDYLLEKPLRADVCIVRARKADKMGNVIFFGSATSHSAMMTTAADITIVQADEIVENGEIEPNDVKIPGIFIDYIVKGGGDDGIK</sequence>
<dbReference type="Pfam" id="PF01144">
    <property type="entry name" value="CoA_trans"/>
    <property type="match status" value="1"/>
</dbReference>
<organism evidence="2 3">
    <name type="scientific">Anaerococcus murdochii</name>
    <dbReference type="NCBI Taxonomy" id="411577"/>
    <lineage>
        <taxon>Bacteria</taxon>
        <taxon>Bacillati</taxon>
        <taxon>Bacillota</taxon>
        <taxon>Tissierellia</taxon>
        <taxon>Tissierellales</taxon>
        <taxon>Peptoniphilaceae</taxon>
        <taxon>Anaerococcus</taxon>
    </lineage>
</organism>
<dbReference type="RefSeq" id="WP_209773034.1">
    <property type="nucleotide sequence ID" value="NZ_JAIPME010000002.1"/>
</dbReference>
<evidence type="ECO:0000313" key="3">
    <source>
        <dbReference type="Proteomes" id="UP000734271"/>
    </source>
</evidence>
<dbReference type="SMART" id="SM00882">
    <property type="entry name" value="CoA_trans"/>
    <property type="match status" value="1"/>
</dbReference>
<dbReference type="SUPFAM" id="SSF100950">
    <property type="entry name" value="NagB/RpiA/CoA transferase-like"/>
    <property type="match status" value="1"/>
</dbReference>
<protein>
    <submittedName>
        <fullName evidence="2">CoA transferase subunit A</fullName>
    </submittedName>
</protein>
<proteinExistence type="predicted"/>
<dbReference type="InterPro" id="IPR037171">
    <property type="entry name" value="NagB/RpiA_transferase-like"/>
</dbReference>
<comment type="caution">
    <text evidence="2">The sequence shown here is derived from an EMBL/GenBank/DDBJ whole genome shotgun (WGS) entry which is preliminary data.</text>
</comment>
<evidence type="ECO:0000313" key="2">
    <source>
        <dbReference type="EMBL" id="MBZ2386020.1"/>
    </source>
</evidence>
<keyword evidence="3" id="KW-1185">Reference proteome</keyword>
<evidence type="ECO:0000256" key="1">
    <source>
        <dbReference type="ARBA" id="ARBA00022679"/>
    </source>
</evidence>
<keyword evidence="1 2" id="KW-0808">Transferase</keyword>
<accession>A0ABS7SWW1</accession>
<dbReference type="Gene3D" id="3.40.1080.10">
    <property type="entry name" value="Glutaconate Coenzyme A-transferase"/>
    <property type="match status" value="1"/>
</dbReference>
<gene>
    <name evidence="2" type="ORF">K8P03_01705</name>
</gene>
<dbReference type="Proteomes" id="UP000734271">
    <property type="component" value="Unassembled WGS sequence"/>
</dbReference>
<dbReference type="PANTHER" id="PTHR13707:SF60">
    <property type="entry name" value="ACETATE COA-TRANSFERASE SUBUNIT ALPHA"/>
    <property type="match status" value="1"/>
</dbReference>
<dbReference type="EMBL" id="JAIPME010000002">
    <property type="protein sequence ID" value="MBZ2386020.1"/>
    <property type="molecule type" value="Genomic_DNA"/>
</dbReference>
<dbReference type="NCBIfam" id="TIGR02429">
    <property type="entry name" value="pcaI_scoA_fam"/>
    <property type="match status" value="1"/>
</dbReference>
<dbReference type="GO" id="GO:0016740">
    <property type="term" value="F:transferase activity"/>
    <property type="evidence" value="ECO:0007669"/>
    <property type="project" value="UniProtKB-KW"/>
</dbReference>
<dbReference type="InterPro" id="IPR012792">
    <property type="entry name" value="3-oxoacid_CoA-transf_A"/>
</dbReference>
<reference evidence="2 3" key="1">
    <citation type="submission" date="2021-08" db="EMBL/GenBank/DDBJ databases">
        <title>FDA dAtabase for Regulatory Grade micrObial Sequences (FDA-ARGOS): Supporting development and validation of Infectious Disease Dx tests.</title>
        <authorList>
            <person name="Sproer C."/>
            <person name="Gronow S."/>
            <person name="Severitt S."/>
            <person name="Schroder I."/>
            <person name="Tallon L."/>
            <person name="Sadzewicz L."/>
            <person name="Zhao X."/>
            <person name="Boylan J."/>
            <person name="Ott S."/>
            <person name="Bowen H."/>
            <person name="Vavikolanu K."/>
            <person name="Hazen T."/>
            <person name="Aluvathingal J."/>
            <person name="Nadendla S."/>
            <person name="Lowell S."/>
            <person name="Myers T."/>
            <person name="Yan Y."/>
            <person name="Sichtig H."/>
        </authorList>
    </citation>
    <scope>NUCLEOTIDE SEQUENCE [LARGE SCALE GENOMIC DNA]</scope>
    <source>
        <strain evidence="2 3">FDAARGOS_1460</strain>
    </source>
</reference>
<dbReference type="InterPro" id="IPR004165">
    <property type="entry name" value="CoA_trans_fam_I"/>
</dbReference>
<name>A0ABS7SWW1_9FIRM</name>
<dbReference type="PANTHER" id="PTHR13707">
    <property type="entry name" value="KETOACID-COENZYME A TRANSFERASE"/>
    <property type="match status" value="1"/>
</dbReference>